<dbReference type="Proteomes" id="UP001382904">
    <property type="component" value="Unassembled WGS sequence"/>
</dbReference>
<evidence type="ECO:0000313" key="2">
    <source>
        <dbReference type="EMBL" id="MEJ8643301.1"/>
    </source>
</evidence>
<gene>
    <name evidence="2" type="ORF">WKI68_21750</name>
</gene>
<keyword evidence="3" id="KW-1185">Reference proteome</keyword>
<organism evidence="2 3">
    <name type="scientific">Streptomyces caledonius</name>
    <dbReference type="NCBI Taxonomy" id="3134107"/>
    <lineage>
        <taxon>Bacteria</taxon>
        <taxon>Bacillati</taxon>
        <taxon>Actinomycetota</taxon>
        <taxon>Actinomycetes</taxon>
        <taxon>Kitasatosporales</taxon>
        <taxon>Streptomycetaceae</taxon>
        <taxon>Streptomyces</taxon>
    </lineage>
</organism>
<sequence length="157" mass="17042">MNLKNGKNDHRMTSAGIDLDALPPDTLVTQNGKITPIGELVIEKMAKDLAAICQQSRDPQTALKVLQEIIPEQMRKIVGQPADGGPSALRAALTGLAGSQCLERRPGRDPLTGNRDDGQPETDATFFDRLVCTQQHGHSGDHEDALEQTWQQAELPV</sequence>
<evidence type="ECO:0000256" key="1">
    <source>
        <dbReference type="SAM" id="MobiDB-lite"/>
    </source>
</evidence>
<comment type="caution">
    <text evidence="2">The sequence shown here is derived from an EMBL/GenBank/DDBJ whole genome shotgun (WGS) entry which is preliminary data.</text>
</comment>
<name>A0ABU8U627_9ACTN</name>
<protein>
    <submittedName>
        <fullName evidence="2">Uncharacterized protein</fullName>
    </submittedName>
</protein>
<accession>A0ABU8U627</accession>
<dbReference type="EMBL" id="JBBKAM010000002">
    <property type="protein sequence ID" value="MEJ8643301.1"/>
    <property type="molecule type" value="Genomic_DNA"/>
</dbReference>
<feature type="region of interest" description="Disordered" evidence="1">
    <location>
        <begin position="100"/>
        <end position="123"/>
    </location>
</feature>
<reference evidence="2 3" key="1">
    <citation type="submission" date="2024-03" db="EMBL/GenBank/DDBJ databases">
        <title>Novel Streptomyces species of biotechnological and ecological value are a feature of Machair soil.</title>
        <authorList>
            <person name="Prole J.R."/>
            <person name="Goodfellow M."/>
            <person name="Allenby N."/>
            <person name="Ward A.C."/>
        </authorList>
    </citation>
    <scope>NUCLEOTIDE SEQUENCE [LARGE SCALE GENOMIC DNA]</scope>
    <source>
        <strain evidence="2 3">MS1.HAVA.3</strain>
    </source>
</reference>
<proteinExistence type="predicted"/>
<evidence type="ECO:0000313" key="3">
    <source>
        <dbReference type="Proteomes" id="UP001382904"/>
    </source>
</evidence>
<feature type="compositionally biased region" description="Basic and acidic residues" evidence="1">
    <location>
        <begin position="102"/>
        <end position="118"/>
    </location>
</feature>